<organism evidence="1 2">
    <name type="scientific">Corallococcus llansteffanensis</name>
    <dbReference type="NCBI Taxonomy" id="2316731"/>
    <lineage>
        <taxon>Bacteria</taxon>
        <taxon>Pseudomonadati</taxon>
        <taxon>Myxococcota</taxon>
        <taxon>Myxococcia</taxon>
        <taxon>Myxococcales</taxon>
        <taxon>Cystobacterineae</taxon>
        <taxon>Myxococcaceae</taxon>
        <taxon>Corallococcus</taxon>
    </lineage>
</organism>
<name>A0A3A8QWV0_9BACT</name>
<evidence type="ECO:0000313" key="1">
    <source>
        <dbReference type="EMBL" id="RKH67594.1"/>
    </source>
</evidence>
<accession>A0A3A8QWV0</accession>
<protein>
    <submittedName>
        <fullName evidence="1">Uncharacterized protein</fullName>
    </submittedName>
</protein>
<dbReference type="EMBL" id="RAWB01000015">
    <property type="protein sequence ID" value="RKH67594.1"/>
    <property type="molecule type" value="Genomic_DNA"/>
</dbReference>
<sequence length="237" mass="25932">MMPFMTPDRLDDLGRATTFAELHSRLHLHRWEAELQEFERPNGPPSCTVRIIDGGVDGSGDIDTGDGPYVVLVDGPLKSPGHLHLWTDDYRPGLVIVRGDLLARTLSFGNGARVFVEGSVFVDDCLFGQYGDHNAVLSATGELRARASFLGAYAYIHADGGVRSLLYAPRGGWETVEPDIENEGVGDGAGFFDPAVLDRYGDLDFKLAIQAAREGRPLFLPGVEERFPARRTSRSTK</sequence>
<proteinExistence type="predicted"/>
<keyword evidence="2" id="KW-1185">Reference proteome</keyword>
<dbReference type="Proteomes" id="UP000272888">
    <property type="component" value="Unassembled WGS sequence"/>
</dbReference>
<dbReference type="AlphaFoldDB" id="A0A3A8QWV0"/>
<comment type="caution">
    <text evidence="1">The sequence shown here is derived from an EMBL/GenBank/DDBJ whole genome shotgun (WGS) entry which is preliminary data.</text>
</comment>
<reference evidence="2" key="1">
    <citation type="submission" date="2018-09" db="EMBL/GenBank/DDBJ databases">
        <authorList>
            <person name="Livingstone P.G."/>
            <person name="Whitworth D.E."/>
        </authorList>
    </citation>
    <scope>NUCLEOTIDE SEQUENCE [LARGE SCALE GENOMIC DNA]</scope>
    <source>
        <strain evidence="2">CA051B</strain>
    </source>
</reference>
<evidence type="ECO:0000313" key="2">
    <source>
        <dbReference type="Proteomes" id="UP000272888"/>
    </source>
</evidence>
<gene>
    <name evidence="1" type="ORF">D7V93_02665</name>
</gene>